<protein>
    <submittedName>
        <fullName evidence="1">Uncharacterized protein</fullName>
    </submittedName>
</protein>
<gene>
    <name evidence="1" type="ORF">AMECASPLE_008025</name>
</gene>
<reference evidence="1 2" key="1">
    <citation type="submission" date="2021-06" db="EMBL/GenBank/DDBJ databases">
        <authorList>
            <person name="Palmer J.M."/>
        </authorList>
    </citation>
    <scope>NUCLEOTIDE SEQUENCE [LARGE SCALE GENOMIC DNA]</scope>
    <source>
        <strain evidence="1 2">AS_MEX2019</strain>
        <tissue evidence="1">Muscle</tissue>
    </source>
</reference>
<name>A0ABV0YN67_9TELE</name>
<organism evidence="1 2">
    <name type="scientific">Ameca splendens</name>
    <dbReference type="NCBI Taxonomy" id="208324"/>
    <lineage>
        <taxon>Eukaryota</taxon>
        <taxon>Metazoa</taxon>
        <taxon>Chordata</taxon>
        <taxon>Craniata</taxon>
        <taxon>Vertebrata</taxon>
        <taxon>Euteleostomi</taxon>
        <taxon>Actinopterygii</taxon>
        <taxon>Neopterygii</taxon>
        <taxon>Teleostei</taxon>
        <taxon>Neoteleostei</taxon>
        <taxon>Acanthomorphata</taxon>
        <taxon>Ovalentaria</taxon>
        <taxon>Atherinomorphae</taxon>
        <taxon>Cyprinodontiformes</taxon>
        <taxon>Goodeidae</taxon>
        <taxon>Ameca</taxon>
    </lineage>
</organism>
<sequence length="118" mass="13706">MMCQNGPEPNIMERFWQDLKPDVQTLCPTQLSLNHLKKRMGKSFVVQMHDAGRDTPEKIRSCNSNKRWFSKPVNQGAGNLGRPHFTDICKAILKTTYRLPSTLKMMHYFVVVFHIKSQ</sequence>
<dbReference type="EMBL" id="JAHRIP010038037">
    <property type="protein sequence ID" value="MEQ2294843.1"/>
    <property type="molecule type" value="Genomic_DNA"/>
</dbReference>
<dbReference type="Proteomes" id="UP001469553">
    <property type="component" value="Unassembled WGS sequence"/>
</dbReference>
<evidence type="ECO:0000313" key="1">
    <source>
        <dbReference type="EMBL" id="MEQ2294843.1"/>
    </source>
</evidence>
<evidence type="ECO:0000313" key="2">
    <source>
        <dbReference type="Proteomes" id="UP001469553"/>
    </source>
</evidence>
<accession>A0ABV0YN67</accession>
<keyword evidence="2" id="KW-1185">Reference proteome</keyword>
<proteinExistence type="predicted"/>
<comment type="caution">
    <text evidence="1">The sequence shown here is derived from an EMBL/GenBank/DDBJ whole genome shotgun (WGS) entry which is preliminary data.</text>
</comment>